<name>A0A382KB40_9ZZZZ</name>
<organism evidence="1">
    <name type="scientific">marine metagenome</name>
    <dbReference type="NCBI Taxonomy" id="408172"/>
    <lineage>
        <taxon>unclassified sequences</taxon>
        <taxon>metagenomes</taxon>
        <taxon>ecological metagenomes</taxon>
    </lineage>
</organism>
<proteinExistence type="predicted"/>
<evidence type="ECO:0000313" key="1">
    <source>
        <dbReference type="EMBL" id="SVC21389.1"/>
    </source>
</evidence>
<sequence>LINPVAKKSNVEVIAEFIITTSWPDNSADDIDTWVRDPIGNIVGFKQKDRGLMNLDRDDLGRYNDTITTTNGEKIYVRQNIEHVTIRGIIPGEYIVNVHLYRRTPRHEVAKKDYFEIIPVRINVEKLNPYGVVYIKEVMLAIKGEEKTVLRFTVDEDGKIIEINELPFQIVKSIGGLDMEGN</sequence>
<dbReference type="EMBL" id="UINC01079409">
    <property type="protein sequence ID" value="SVC21389.1"/>
    <property type="molecule type" value="Genomic_DNA"/>
</dbReference>
<protein>
    <submittedName>
        <fullName evidence="1">Uncharacterized protein</fullName>
    </submittedName>
</protein>
<accession>A0A382KB40</accession>
<reference evidence="1" key="1">
    <citation type="submission" date="2018-05" db="EMBL/GenBank/DDBJ databases">
        <authorList>
            <person name="Lanie J.A."/>
            <person name="Ng W.-L."/>
            <person name="Kazmierczak K.M."/>
            <person name="Andrzejewski T.M."/>
            <person name="Davidsen T.M."/>
            <person name="Wayne K.J."/>
            <person name="Tettelin H."/>
            <person name="Glass J.I."/>
            <person name="Rusch D."/>
            <person name="Podicherti R."/>
            <person name="Tsui H.-C.T."/>
            <person name="Winkler M.E."/>
        </authorList>
    </citation>
    <scope>NUCLEOTIDE SEQUENCE</scope>
</reference>
<dbReference type="AlphaFoldDB" id="A0A382KB40"/>
<feature type="non-terminal residue" evidence="1">
    <location>
        <position position="1"/>
    </location>
</feature>
<gene>
    <name evidence="1" type="ORF">METZ01_LOCUS274243</name>
</gene>